<dbReference type="OrthoDB" id="2405020at2759"/>
<comment type="caution">
    <text evidence="1">The sequence shown here is derived from an EMBL/GenBank/DDBJ whole genome shotgun (WGS) entry which is preliminary data.</text>
</comment>
<proteinExistence type="predicted"/>
<protein>
    <submittedName>
        <fullName evidence="1">Uncharacterized protein</fullName>
    </submittedName>
</protein>
<name>A0A9P6PQS2_9FUNG</name>
<organism evidence="1 2">
    <name type="scientific">Mortierella polycephala</name>
    <dbReference type="NCBI Taxonomy" id="41804"/>
    <lineage>
        <taxon>Eukaryota</taxon>
        <taxon>Fungi</taxon>
        <taxon>Fungi incertae sedis</taxon>
        <taxon>Mucoromycota</taxon>
        <taxon>Mortierellomycotina</taxon>
        <taxon>Mortierellomycetes</taxon>
        <taxon>Mortierellales</taxon>
        <taxon>Mortierellaceae</taxon>
        <taxon>Mortierella</taxon>
    </lineage>
</organism>
<accession>A0A9P6PQS2</accession>
<dbReference type="Proteomes" id="UP000726737">
    <property type="component" value="Unassembled WGS sequence"/>
</dbReference>
<evidence type="ECO:0000313" key="1">
    <source>
        <dbReference type="EMBL" id="KAG0250122.1"/>
    </source>
</evidence>
<gene>
    <name evidence="1" type="ORF">BG011_008650</name>
</gene>
<sequence>MYIQDALVSCTKLRRFWVEPDFFSTVSLNVDDVAQGDDWGCLGMKELYLKLCRGKLQPEGAATGNEKDTRAFAGSQRLYEQIGRLVDLEILALDYRRGMISQQIATIGGYAWDLTLSKGGLRNLSGLKKLRKLSLRADFYSKMSQADVEFIDAEWPQLEVVEFRNVYSKSSVASLRTQFHRIRALVRHNINLTFVQINAIVLTRDLLIGKRFLDSITDMR</sequence>
<dbReference type="AlphaFoldDB" id="A0A9P6PQS2"/>
<reference evidence="1" key="1">
    <citation type="journal article" date="2020" name="Fungal Divers.">
        <title>Resolving the Mortierellaceae phylogeny through synthesis of multi-gene phylogenetics and phylogenomics.</title>
        <authorList>
            <person name="Vandepol N."/>
            <person name="Liber J."/>
            <person name="Desiro A."/>
            <person name="Na H."/>
            <person name="Kennedy M."/>
            <person name="Barry K."/>
            <person name="Grigoriev I.V."/>
            <person name="Miller A.N."/>
            <person name="O'Donnell K."/>
            <person name="Stajich J.E."/>
            <person name="Bonito G."/>
        </authorList>
    </citation>
    <scope>NUCLEOTIDE SEQUENCE</scope>
    <source>
        <strain evidence="1">KOD948</strain>
    </source>
</reference>
<keyword evidence="2" id="KW-1185">Reference proteome</keyword>
<dbReference type="EMBL" id="JAAAJA010000723">
    <property type="protein sequence ID" value="KAG0250122.1"/>
    <property type="molecule type" value="Genomic_DNA"/>
</dbReference>
<evidence type="ECO:0000313" key="2">
    <source>
        <dbReference type="Proteomes" id="UP000726737"/>
    </source>
</evidence>